<accession>A0ABR4YIM7</accession>
<evidence type="ECO:0000313" key="3">
    <source>
        <dbReference type="Proteomes" id="UP000030889"/>
    </source>
</evidence>
<protein>
    <recommendedName>
        <fullName evidence="4">Outer membrane protein beta-barrel domain-containing protein</fullName>
    </recommendedName>
</protein>
<keyword evidence="3" id="KW-1185">Reference proteome</keyword>
<keyword evidence="1" id="KW-1133">Transmembrane helix</keyword>
<name>A0ABR4YIM7_9BACT</name>
<sequence>MSLRRDTTAHSRRHPALPAIKISSHRCNIPAPRCILQKSNGMKHSIYALLSAICCTAAYACTPQFLLYQPPAPPAYDYVAVETPCDETVLLDGDTLRYGMTPERLVEQLHLQSDRKELDKFAQIIHDLNPPQTVYGVFPTTSERVTVEIQTRDSTFVFAIGPNERDKRSHRQTTVQRRQKKYSPAPDICRDGAGYRLTPKRDFFPTRHREQLRRMRFDGTFRPGSLNLSLSLPWTHFSSCHPAAAGGGRRFCGFIGAGAGIEYLYRDKQGIAAEWSGMLFSFIPVLAPLDIVWNSPHEGYSVMTAGISAYHHLRRFTFGYGLNCTRYLWAYHYDIPEEGEMPPAPLGRESFRDHYWAAGVSVAGYVNITPRILFGISYKPTFLRFGNPEPWRYEHTIAIELKFYLLR</sequence>
<comment type="caution">
    <text evidence="2">The sequence shown here is derived from an EMBL/GenBank/DDBJ whole genome shotgun (WGS) entry which is preliminary data.</text>
</comment>
<evidence type="ECO:0000256" key="1">
    <source>
        <dbReference type="SAM" id="Phobius"/>
    </source>
</evidence>
<evidence type="ECO:0000313" key="2">
    <source>
        <dbReference type="EMBL" id="KHE41921.1"/>
    </source>
</evidence>
<proteinExistence type="predicted"/>
<gene>
    <name evidence="2" type="ORF">LG35_06665</name>
</gene>
<reference evidence="2 3" key="1">
    <citation type="submission" date="2014-09" db="EMBL/GenBank/DDBJ databases">
        <title>Alistipes sp. 627, sp. nov., a novel member of the family Rikenellaceae isolated from human faeces.</title>
        <authorList>
            <person name="Shkoporov A.N."/>
            <person name="Chaplin A.V."/>
            <person name="Motuzova O.V."/>
            <person name="Kafarskaia L.I."/>
            <person name="Khokhlova E.V."/>
            <person name="Efimov B.A."/>
        </authorList>
    </citation>
    <scope>NUCLEOTIDE SEQUENCE [LARGE SCALE GENOMIC DNA]</scope>
    <source>
        <strain evidence="2 3">627</strain>
    </source>
</reference>
<keyword evidence="1" id="KW-0472">Membrane</keyword>
<keyword evidence="1" id="KW-0812">Transmembrane</keyword>
<evidence type="ECO:0008006" key="4">
    <source>
        <dbReference type="Google" id="ProtNLM"/>
    </source>
</evidence>
<feature type="transmembrane region" description="Helical" evidence="1">
    <location>
        <begin position="46"/>
        <end position="68"/>
    </location>
</feature>
<organism evidence="2 3">
    <name type="scientific">Alistipes inops</name>
    <dbReference type="NCBI Taxonomy" id="1501391"/>
    <lineage>
        <taxon>Bacteria</taxon>
        <taxon>Pseudomonadati</taxon>
        <taxon>Bacteroidota</taxon>
        <taxon>Bacteroidia</taxon>
        <taxon>Bacteroidales</taxon>
        <taxon>Rikenellaceae</taxon>
        <taxon>Alistipes</taxon>
    </lineage>
</organism>
<dbReference type="EMBL" id="JRGF01000007">
    <property type="protein sequence ID" value="KHE41921.1"/>
    <property type="molecule type" value="Genomic_DNA"/>
</dbReference>
<dbReference type="Proteomes" id="UP000030889">
    <property type="component" value="Unassembled WGS sequence"/>
</dbReference>